<dbReference type="InterPro" id="IPR010626">
    <property type="entry name" value="DUF1217"/>
</dbReference>
<name>A0A109ZYH2_9BRAD</name>
<evidence type="ECO:0000313" key="3">
    <source>
        <dbReference type="Proteomes" id="UP000076574"/>
    </source>
</evidence>
<dbReference type="InterPro" id="IPR023157">
    <property type="entry name" value="AGR-C-984p-like_sf"/>
</dbReference>
<gene>
    <name evidence="1" type="primary">flgF</name>
    <name evidence="2" type="ORF">A4A58_03825</name>
    <name evidence="1" type="ORF">PROKKA_00777</name>
</gene>
<keyword evidence="1" id="KW-0969">Cilium</keyword>
<keyword evidence="1" id="KW-0282">Flagellum</keyword>
<keyword evidence="3" id="KW-1185">Reference proteome</keyword>
<organism evidence="1">
    <name type="scientific">Tardiphaga robiniae</name>
    <dbReference type="NCBI Taxonomy" id="943830"/>
    <lineage>
        <taxon>Bacteria</taxon>
        <taxon>Pseudomonadati</taxon>
        <taxon>Pseudomonadota</taxon>
        <taxon>Alphaproteobacteria</taxon>
        <taxon>Hyphomicrobiales</taxon>
        <taxon>Nitrobacteraceae</taxon>
        <taxon>Tardiphaga</taxon>
    </lineage>
</organism>
<dbReference type="AlphaFoldDB" id="A0A109ZYH2"/>
<accession>A0A109ZYH2</accession>
<dbReference type="SUPFAM" id="SSF158837">
    <property type="entry name" value="AGR C 984p-like"/>
    <property type="match status" value="1"/>
</dbReference>
<evidence type="ECO:0000313" key="1">
    <source>
        <dbReference type="EMBL" id="AMH39588.1"/>
    </source>
</evidence>
<dbReference type="Gene3D" id="1.10.3700.10">
    <property type="entry name" value="AGR C 984p-like"/>
    <property type="match status" value="1"/>
</dbReference>
<evidence type="ECO:0000313" key="2">
    <source>
        <dbReference type="EMBL" id="KZD25547.1"/>
    </source>
</evidence>
<dbReference type="RefSeq" id="WP_068729905.1">
    <property type="nucleotide sequence ID" value="NZ_LVYV01000001.1"/>
</dbReference>
<protein>
    <submittedName>
        <fullName evidence="1">Flagellar basal-body rod protein FlgF</fullName>
    </submittedName>
    <submittedName>
        <fullName evidence="2">Flagellar biosynthesis protein FlgF</fullName>
    </submittedName>
</protein>
<dbReference type="STRING" id="943830.A4A58_03825"/>
<dbReference type="EMBL" id="KT955714">
    <property type="protein sequence ID" value="AMH39588.1"/>
    <property type="molecule type" value="Genomic_DNA"/>
</dbReference>
<dbReference type="Proteomes" id="UP000076574">
    <property type="component" value="Unassembled WGS sequence"/>
</dbReference>
<dbReference type="Pfam" id="PF06748">
    <property type="entry name" value="DUF1217"/>
    <property type="match status" value="1"/>
</dbReference>
<proteinExistence type="predicted"/>
<dbReference type="EMBL" id="LVYV01000001">
    <property type="protein sequence ID" value="KZD25547.1"/>
    <property type="molecule type" value="Genomic_DNA"/>
</dbReference>
<reference evidence="1" key="1">
    <citation type="submission" date="2015-10" db="EMBL/GenBank/DDBJ databases">
        <title>Evolution marks in rhizobial microsymbionts genomes from the relict species Vavilovia formosa (Stev.) Fed.</title>
        <authorList>
            <person name="Kopat V."/>
        </authorList>
    </citation>
    <scope>NUCLEOTIDE SEQUENCE</scope>
    <source>
        <strain evidence="1">Vaf-07</strain>
    </source>
</reference>
<sequence length="260" mass="28809">MVSTIASYQLISKNIVKSLQQTMEKPDVSKDTEYYLSHIRDVKTIDEFIGDYRLFSYAMKAYGLSDMTYAKAFMRKVLTEGVASSTTFANKLSDARYREFATAFDFAKLGDQATSAAAAQVGTVEKYVRQQLEEDAGSQNEGVRLALYFERKAPKITSIYQILADPALIKVAQIALGISSMTSMADVDKQANMLGAKIDIADFQTPEKLQTFLQRFSVMWEMENGTSAAQSASSTLITQPLEMGLSTDVLTTLQNLKIGR</sequence>
<dbReference type="OrthoDB" id="7824597at2"/>
<keyword evidence="1" id="KW-0966">Cell projection</keyword>
<reference evidence="2 3" key="2">
    <citation type="submission" date="2016-03" db="EMBL/GenBank/DDBJ databases">
        <title>Microsymbionts genomes from the relict species Vavilovia formosa (Stev.) Fed.</title>
        <authorList>
            <person name="Kopat V."/>
            <person name="Chirak E."/>
            <person name="Kimeklis A."/>
            <person name="Andronov E."/>
        </authorList>
    </citation>
    <scope>NUCLEOTIDE SEQUENCE [LARGE SCALE GENOMIC DNA]</scope>
    <source>
        <strain evidence="2 3">Vaf07</strain>
    </source>
</reference>